<dbReference type="PANTHER" id="PTHR13832">
    <property type="entry name" value="PROTEIN PHOSPHATASE 2C"/>
    <property type="match status" value="1"/>
</dbReference>
<dbReference type="InterPro" id="IPR015655">
    <property type="entry name" value="PP2C"/>
</dbReference>
<comment type="cofactor">
    <cofactor evidence="2">
        <name>Mg(2+)</name>
        <dbReference type="ChEBI" id="CHEBI:18420"/>
    </cofactor>
</comment>
<feature type="domain" description="PPM-type phosphatase" evidence="6">
    <location>
        <begin position="1"/>
        <end position="62"/>
    </location>
</feature>
<feature type="non-terminal residue" evidence="7">
    <location>
        <position position="62"/>
    </location>
</feature>
<feature type="non-terminal residue" evidence="7">
    <location>
        <position position="1"/>
    </location>
</feature>
<dbReference type="Proteomes" id="UP000681720">
    <property type="component" value="Unassembled WGS sequence"/>
</dbReference>
<dbReference type="Gene3D" id="3.60.40.10">
    <property type="entry name" value="PPM-type phosphatase domain"/>
    <property type="match status" value="1"/>
</dbReference>
<dbReference type="AlphaFoldDB" id="A0A8S3A2X9"/>
<evidence type="ECO:0000256" key="5">
    <source>
        <dbReference type="ARBA" id="ARBA00023211"/>
    </source>
</evidence>
<protein>
    <recommendedName>
        <fullName evidence="4">protein-serine/threonine phosphatase</fullName>
        <ecNumber evidence="4">3.1.3.16</ecNumber>
    </recommendedName>
</protein>
<dbReference type="GO" id="GO:0004722">
    <property type="term" value="F:protein serine/threonine phosphatase activity"/>
    <property type="evidence" value="ECO:0007669"/>
    <property type="project" value="UniProtKB-EC"/>
</dbReference>
<dbReference type="Pfam" id="PF00481">
    <property type="entry name" value="PP2C"/>
    <property type="match status" value="1"/>
</dbReference>
<organism evidence="7 8">
    <name type="scientific">Rotaria magnacalcarata</name>
    <dbReference type="NCBI Taxonomy" id="392030"/>
    <lineage>
        <taxon>Eukaryota</taxon>
        <taxon>Metazoa</taxon>
        <taxon>Spiralia</taxon>
        <taxon>Gnathifera</taxon>
        <taxon>Rotifera</taxon>
        <taxon>Eurotatoria</taxon>
        <taxon>Bdelloidea</taxon>
        <taxon>Philodinida</taxon>
        <taxon>Philodinidae</taxon>
        <taxon>Rotaria</taxon>
    </lineage>
</organism>
<dbReference type="SUPFAM" id="SSF81606">
    <property type="entry name" value="PP2C-like"/>
    <property type="match status" value="1"/>
</dbReference>
<evidence type="ECO:0000313" key="8">
    <source>
        <dbReference type="Proteomes" id="UP000681720"/>
    </source>
</evidence>
<dbReference type="EMBL" id="CAJOBJ010118588">
    <property type="protein sequence ID" value="CAF4665377.1"/>
    <property type="molecule type" value="Genomic_DNA"/>
</dbReference>
<dbReference type="PROSITE" id="PS51746">
    <property type="entry name" value="PPM_2"/>
    <property type="match status" value="1"/>
</dbReference>
<reference evidence="7" key="1">
    <citation type="submission" date="2021-02" db="EMBL/GenBank/DDBJ databases">
        <authorList>
            <person name="Nowell W R."/>
        </authorList>
    </citation>
    <scope>NUCLEOTIDE SEQUENCE</scope>
</reference>
<evidence type="ECO:0000256" key="3">
    <source>
        <dbReference type="ARBA" id="ARBA00006702"/>
    </source>
</evidence>
<gene>
    <name evidence="7" type="ORF">GIL414_LOCUS41663</name>
</gene>
<accession>A0A8S3A2X9</accession>
<dbReference type="InterPro" id="IPR001932">
    <property type="entry name" value="PPM-type_phosphatase-like_dom"/>
</dbReference>
<dbReference type="EC" id="3.1.3.16" evidence="4"/>
<evidence type="ECO:0000313" key="7">
    <source>
        <dbReference type="EMBL" id="CAF4665377.1"/>
    </source>
</evidence>
<dbReference type="PANTHER" id="PTHR13832:SF565">
    <property type="entry name" value="AT28366P-RELATED"/>
    <property type="match status" value="1"/>
</dbReference>
<name>A0A8S3A2X9_9BILA</name>
<proteinExistence type="inferred from homology"/>
<evidence type="ECO:0000256" key="2">
    <source>
        <dbReference type="ARBA" id="ARBA00001946"/>
    </source>
</evidence>
<dbReference type="InterPro" id="IPR036457">
    <property type="entry name" value="PPM-type-like_dom_sf"/>
</dbReference>
<comment type="cofactor">
    <cofactor evidence="1">
        <name>Mn(2+)</name>
        <dbReference type="ChEBI" id="CHEBI:29035"/>
    </cofactor>
</comment>
<keyword evidence="5" id="KW-0464">Manganese</keyword>
<comment type="similarity">
    <text evidence="3">Belongs to the PP2C family.</text>
</comment>
<comment type="caution">
    <text evidence="7">The sequence shown here is derived from an EMBL/GenBank/DDBJ whole genome shotgun (WGS) entry which is preliminary data.</text>
</comment>
<evidence type="ECO:0000259" key="6">
    <source>
        <dbReference type="PROSITE" id="PS51746"/>
    </source>
</evidence>
<evidence type="ECO:0000256" key="1">
    <source>
        <dbReference type="ARBA" id="ARBA00001936"/>
    </source>
</evidence>
<sequence>GNLALSRALGDFIFKRNTDKRAEEQVVTAAPDVVCKTVNDDWEFILIACDGIWDVLSNEEVL</sequence>
<evidence type="ECO:0000256" key="4">
    <source>
        <dbReference type="ARBA" id="ARBA00013081"/>
    </source>
</evidence>